<dbReference type="Proteomes" id="UP001556367">
    <property type="component" value="Unassembled WGS sequence"/>
</dbReference>
<accession>A0ABR3JU64</accession>
<feature type="compositionally biased region" description="Basic and acidic residues" evidence="1">
    <location>
        <begin position="68"/>
        <end position="81"/>
    </location>
</feature>
<feature type="compositionally biased region" description="Basic and acidic residues" evidence="1">
    <location>
        <begin position="112"/>
        <end position="122"/>
    </location>
</feature>
<proteinExistence type="predicted"/>
<dbReference type="EMBL" id="JASNQZ010000003">
    <property type="protein sequence ID" value="KAL0959435.1"/>
    <property type="molecule type" value="Genomic_DNA"/>
</dbReference>
<feature type="region of interest" description="Disordered" evidence="1">
    <location>
        <begin position="68"/>
        <end position="132"/>
    </location>
</feature>
<evidence type="ECO:0000313" key="3">
    <source>
        <dbReference type="Proteomes" id="UP001556367"/>
    </source>
</evidence>
<comment type="caution">
    <text evidence="2">The sequence shown here is derived from an EMBL/GenBank/DDBJ whole genome shotgun (WGS) entry which is preliminary data.</text>
</comment>
<protein>
    <submittedName>
        <fullName evidence="2">Uncharacterized protein</fullName>
    </submittedName>
</protein>
<gene>
    <name evidence="2" type="ORF">HGRIS_014679</name>
</gene>
<keyword evidence="3" id="KW-1185">Reference proteome</keyword>
<organism evidence="2 3">
    <name type="scientific">Hohenbuehelia grisea</name>
    <dbReference type="NCBI Taxonomy" id="104357"/>
    <lineage>
        <taxon>Eukaryota</taxon>
        <taxon>Fungi</taxon>
        <taxon>Dikarya</taxon>
        <taxon>Basidiomycota</taxon>
        <taxon>Agaricomycotina</taxon>
        <taxon>Agaricomycetes</taxon>
        <taxon>Agaricomycetidae</taxon>
        <taxon>Agaricales</taxon>
        <taxon>Pleurotineae</taxon>
        <taxon>Pleurotaceae</taxon>
        <taxon>Hohenbuehelia</taxon>
    </lineage>
</organism>
<evidence type="ECO:0000313" key="2">
    <source>
        <dbReference type="EMBL" id="KAL0959435.1"/>
    </source>
</evidence>
<sequence length="132" mass="14584">MQPTFPILETSHDHALLFTAKATPSPISQCIHRQSDRKPVSKTLKALSKNAQAKGAIGEDDVEDMLTKPQEHQEYARKPVHEQGIPVLTPPDISADMVPNRDSDNDEVVDTDIDKDGDDHRNRPMATALPTP</sequence>
<evidence type="ECO:0000256" key="1">
    <source>
        <dbReference type="SAM" id="MobiDB-lite"/>
    </source>
</evidence>
<name>A0ABR3JU64_9AGAR</name>
<reference evidence="3" key="1">
    <citation type="submission" date="2024-06" db="EMBL/GenBank/DDBJ databases">
        <title>Multi-omics analyses provide insights into the biosynthesis of the anticancer antibiotic pleurotin in Hohenbuehelia grisea.</title>
        <authorList>
            <person name="Weaver J.A."/>
            <person name="Alberti F."/>
        </authorList>
    </citation>
    <scope>NUCLEOTIDE SEQUENCE [LARGE SCALE GENOMIC DNA]</scope>
    <source>
        <strain evidence="3">T-177</strain>
    </source>
</reference>